<accession>A0A699RC20</accession>
<gene>
    <name evidence="1" type="ORF">Tci_856000</name>
</gene>
<protein>
    <recommendedName>
        <fullName evidence="2">Zinc finger, CCHC-type</fullName>
    </recommendedName>
</protein>
<sequence length="156" mass="17590">MSPKLYQQFEHNSPLEMVTELQKMYGKPLGVELQELVNMFHSCKQAKGQSVSDHVQLIKSYLDQLATLNYAFPDKVSISFILNSLSSEFQAFVQNYNMQSMDKTISEAHLLLIEFEKSIKTNKQPIVGAFSTPQVMAIQGGRVQKYKPQGKAKGKG</sequence>
<comment type="caution">
    <text evidence="1">The sequence shown here is derived from an EMBL/GenBank/DDBJ whole genome shotgun (WGS) entry which is preliminary data.</text>
</comment>
<feature type="non-terminal residue" evidence="1">
    <location>
        <position position="156"/>
    </location>
</feature>
<name>A0A699RC20_TANCI</name>
<reference evidence="1" key="1">
    <citation type="journal article" date="2019" name="Sci. Rep.">
        <title>Draft genome of Tanacetum cinerariifolium, the natural source of mosquito coil.</title>
        <authorList>
            <person name="Yamashiro T."/>
            <person name="Shiraishi A."/>
            <person name="Satake H."/>
            <person name="Nakayama K."/>
        </authorList>
    </citation>
    <scope>NUCLEOTIDE SEQUENCE</scope>
</reference>
<dbReference type="AlphaFoldDB" id="A0A699RC20"/>
<organism evidence="1">
    <name type="scientific">Tanacetum cinerariifolium</name>
    <name type="common">Dalmatian daisy</name>
    <name type="synonym">Chrysanthemum cinerariifolium</name>
    <dbReference type="NCBI Taxonomy" id="118510"/>
    <lineage>
        <taxon>Eukaryota</taxon>
        <taxon>Viridiplantae</taxon>
        <taxon>Streptophyta</taxon>
        <taxon>Embryophyta</taxon>
        <taxon>Tracheophyta</taxon>
        <taxon>Spermatophyta</taxon>
        <taxon>Magnoliopsida</taxon>
        <taxon>eudicotyledons</taxon>
        <taxon>Gunneridae</taxon>
        <taxon>Pentapetalae</taxon>
        <taxon>asterids</taxon>
        <taxon>campanulids</taxon>
        <taxon>Asterales</taxon>
        <taxon>Asteraceae</taxon>
        <taxon>Asteroideae</taxon>
        <taxon>Anthemideae</taxon>
        <taxon>Anthemidinae</taxon>
        <taxon>Tanacetum</taxon>
    </lineage>
</organism>
<dbReference type="Pfam" id="PF14223">
    <property type="entry name" value="Retrotran_gag_2"/>
    <property type="match status" value="1"/>
</dbReference>
<dbReference type="EMBL" id="BKCJ011092532">
    <property type="protein sequence ID" value="GFC84030.1"/>
    <property type="molecule type" value="Genomic_DNA"/>
</dbReference>
<evidence type="ECO:0008006" key="2">
    <source>
        <dbReference type="Google" id="ProtNLM"/>
    </source>
</evidence>
<proteinExistence type="predicted"/>
<evidence type="ECO:0000313" key="1">
    <source>
        <dbReference type="EMBL" id="GFC84030.1"/>
    </source>
</evidence>